<organism evidence="1 2">
    <name type="scientific">Candidatus Thiomargarita nelsonii</name>
    <dbReference type="NCBI Taxonomy" id="1003181"/>
    <lineage>
        <taxon>Bacteria</taxon>
        <taxon>Pseudomonadati</taxon>
        <taxon>Pseudomonadota</taxon>
        <taxon>Gammaproteobacteria</taxon>
        <taxon>Thiotrichales</taxon>
        <taxon>Thiotrichaceae</taxon>
        <taxon>Thiomargarita</taxon>
    </lineage>
</organism>
<name>A0A0A6P1X1_9GAMM</name>
<proteinExistence type="predicted"/>
<accession>A0A0A6P1X1</accession>
<gene>
    <name evidence="1" type="ORF">PN36_27900</name>
</gene>
<dbReference type="AlphaFoldDB" id="A0A0A6P1X1"/>
<dbReference type="EMBL" id="JSZA02000176">
    <property type="protein sequence ID" value="KHD09334.1"/>
    <property type="molecule type" value="Genomic_DNA"/>
</dbReference>
<evidence type="ECO:0000313" key="2">
    <source>
        <dbReference type="Proteomes" id="UP000030428"/>
    </source>
</evidence>
<keyword evidence="2" id="KW-1185">Reference proteome</keyword>
<protein>
    <submittedName>
        <fullName evidence="1">Uncharacterized protein</fullName>
    </submittedName>
</protein>
<reference evidence="1 2" key="1">
    <citation type="journal article" date="2016" name="Front. Microbiol.">
        <title>Single-Cell (Meta-)Genomics of a Dimorphic Candidatus Thiomargarita nelsonii Reveals Genomic Plasticity.</title>
        <authorList>
            <person name="Flood B.E."/>
            <person name="Fliss P."/>
            <person name="Jones D.S."/>
            <person name="Dick G.J."/>
            <person name="Jain S."/>
            <person name="Kaster A.K."/>
            <person name="Winkel M."/>
            <person name="Mussmann M."/>
            <person name="Bailey J."/>
        </authorList>
    </citation>
    <scope>NUCLEOTIDE SEQUENCE [LARGE SCALE GENOMIC DNA]</scope>
    <source>
        <strain evidence="1">Hydrate Ridge</strain>
    </source>
</reference>
<comment type="caution">
    <text evidence="1">The sequence shown here is derived from an EMBL/GenBank/DDBJ whole genome shotgun (WGS) entry which is preliminary data.</text>
</comment>
<dbReference type="Proteomes" id="UP000030428">
    <property type="component" value="Unassembled WGS sequence"/>
</dbReference>
<sequence length="130" mass="14756">MALAYQLGETVKVDLLTNGNLASPSNRLDLWAAVQLPDNTILFMNSQPDRPFSLEPQAFSLNLENPPPIVRLLEFKVPPGFGGRYSFYAVYVPADILSSTLEKNFFLFFTFCKQLFFYKVINHFVSALKI</sequence>
<evidence type="ECO:0000313" key="1">
    <source>
        <dbReference type="EMBL" id="KHD09334.1"/>
    </source>
</evidence>